<organism evidence="1 2">
    <name type="scientific">Lithospermum erythrorhizon</name>
    <name type="common">Purple gromwell</name>
    <name type="synonym">Lithospermum officinale var. erythrorhizon</name>
    <dbReference type="NCBI Taxonomy" id="34254"/>
    <lineage>
        <taxon>Eukaryota</taxon>
        <taxon>Viridiplantae</taxon>
        <taxon>Streptophyta</taxon>
        <taxon>Embryophyta</taxon>
        <taxon>Tracheophyta</taxon>
        <taxon>Spermatophyta</taxon>
        <taxon>Magnoliopsida</taxon>
        <taxon>eudicotyledons</taxon>
        <taxon>Gunneridae</taxon>
        <taxon>Pentapetalae</taxon>
        <taxon>asterids</taxon>
        <taxon>lamiids</taxon>
        <taxon>Boraginales</taxon>
        <taxon>Boraginaceae</taxon>
        <taxon>Boraginoideae</taxon>
        <taxon>Lithospermeae</taxon>
        <taxon>Lithospermum</taxon>
    </lineage>
</organism>
<accession>A0AAV3PJQ5</accession>
<comment type="caution">
    <text evidence="1">The sequence shown here is derived from an EMBL/GenBank/DDBJ whole genome shotgun (WGS) entry which is preliminary data.</text>
</comment>
<dbReference type="AlphaFoldDB" id="A0AAV3PJQ5"/>
<dbReference type="Proteomes" id="UP001454036">
    <property type="component" value="Unassembled WGS sequence"/>
</dbReference>
<sequence length="308" mass="34250">MLKGSKPSVLSLAERCRNILASNWHGKLSTIKADAHGSKEEIYSSKVKYFVKKGRVYIWVPENDQHDVNAIIDERGSFAVNSPHPGSLATVLRSVGKFPTRVALTGEVIRVSDEKIKLVAETLRETLSAEQKAIKESSNVVSGILNSSNLDSSSRSKNLQELLDSNKSYIPYKFNMSSCSYIDGSGSHQEVDLDAIEASKADPLSRFSIALIDGINQHEARRRALTLFCVTHMNRRAKDAFLLSVDRKGFDVLGKVLGPAAKDGSHEYQWKELRFTLKEEARDIGRFCQQLVEMEKEALDNLSSFSGL</sequence>
<dbReference type="InterPro" id="IPR012349">
    <property type="entry name" value="Split_barrel_FMN-bd"/>
</dbReference>
<evidence type="ECO:0008006" key="3">
    <source>
        <dbReference type="Google" id="ProtNLM"/>
    </source>
</evidence>
<dbReference type="SUPFAM" id="SSF50475">
    <property type="entry name" value="FMN-binding split barrel"/>
    <property type="match status" value="1"/>
</dbReference>
<dbReference type="PANTHER" id="PTHR37375">
    <property type="entry name" value="EXPRESSED PROTEIN"/>
    <property type="match status" value="1"/>
</dbReference>
<evidence type="ECO:0000313" key="2">
    <source>
        <dbReference type="Proteomes" id="UP001454036"/>
    </source>
</evidence>
<proteinExistence type="predicted"/>
<reference evidence="1 2" key="1">
    <citation type="submission" date="2024-01" db="EMBL/GenBank/DDBJ databases">
        <title>The complete chloroplast genome sequence of Lithospermum erythrorhizon: insights into the phylogenetic relationship among Boraginaceae species and the maternal lineages of purple gromwells.</title>
        <authorList>
            <person name="Okada T."/>
            <person name="Watanabe K."/>
        </authorList>
    </citation>
    <scope>NUCLEOTIDE SEQUENCE [LARGE SCALE GENOMIC DNA]</scope>
</reference>
<dbReference type="Gene3D" id="2.30.110.10">
    <property type="entry name" value="Electron Transport, Fmn-binding Protein, Chain A"/>
    <property type="match status" value="1"/>
</dbReference>
<gene>
    <name evidence="1" type="ORF">LIER_09914</name>
</gene>
<dbReference type="PANTHER" id="PTHR37375:SF1">
    <property type="entry name" value="DUF2470 DOMAIN-CONTAINING PROTEIN"/>
    <property type="match status" value="1"/>
</dbReference>
<evidence type="ECO:0000313" key="1">
    <source>
        <dbReference type="EMBL" id="GAA0151127.1"/>
    </source>
</evidence>
<dbReference type="InterPro" id="IPR037119">
    <property type="entry name" value="Haem_oxidase_HugZ-like_sf"/>
</dbReference>
<dbReference type="EMBL" id="BAABME010001721">
    <property type="protein sequence ID" value="GAA0151127.1"/>
    <property type="molecule type" value="Genomic_DNA"/>
</dbReference>
<keyword evidence="2" id="KW-1185">Reference proteome</keyword>
<protein>
    <recommendedName>
        <fullName evidence="3">FMN-binding split barrel</fullName>
    </recommendedName>
</protein>
<dbReference type="Gene3D" id="3.20.180.10">
    <property type="entry name" value="PNP-oxidase-like"/>
    <property type="match status" value="1"/>
</dbReference>
<name>A0AAV3PJQ5_LITER</name>